<evidence type="ECO:0000313" key="1">
    <source>
        <dbReference type="EMBL" id="KPU60972.1"/>
    </source>
</evidence>
<dbReference type="RefSeq" id="WP_057396610.1">
    <property type="nucleotide sequence ID" value="NZ_LJXB01000062.1"/>
</dbReference>
<protein>
    <recommendedName>
        <fullName evidence="3">Anti-bacteriophage protein A/HamA C-terminal domain-containing protein</fullName>
    </recommendedName>
</protein>
<reference evidence="1 2" key="1">
    <citation type="submission" date="2015-09" db="EMBL/GenBank/DDBJ databases">
        <authorList>
            <person name="Jackson K.R."/>
            <person name="Lunt B.L."/>
            <person name="Fisher J.N.B."/>
            <person name="Gardner A.V."/>
            <person name="Bailey M.E."/>
            <person name="Deus L.M."/>
            <person name="Earl A.S."/>
            <person name="Gibby P.D."/>
            <person name="Hartmann K.A."/>
            <person name="Liu J.E."/>
            <person name="Manci A.M."/>
            <person name="Nielsen D.A."/>
            <person name="Solomon M.B."/>
            <person name="Breakwell D.P."/>
            <person name="Burnett S.H."/>
            <person name="Grose J.H."/>
        </authorList>
    </citation>
    <scope>NUCLEOTIDE SEQUENCE [LARGE SCALE GENOMIC DNA]</scope>
    <source>
        <strain evidence="1 2">S613</strain>
    </source>
</reference>
<accession>A0A0P8XKT6</accession>
<dbReference type="EMBL" id="LJXB01000062">
    <property type="protein sequence ID" value="KPU60972.1"/>
    <property type="molecule type" value="Genomic_DNA"/>
</dbReference>
<sequence>MTITYGGTLPDSSWGCEFTEVFNANGIDFVKLCHVHVSQISKIAKVLSESVVDTSWMMTLDAGTRSSYEYTVQETAQLLVEIFKAAEREDSVVDEFGELMVSMGAAKALEVVFKHTLIPIAELWKPQAKQNEGFDFHSICPGHIINFGEAKYCSSTTSYGRALKQAGDFVTVKKHKRDRVHLVSLATSEGISNLDNNVHGVIAAFSIHADDQLTVYRNALKKAAEFSENHSVKFVYMIGVTHEG</sequence>
<gene>
    <name evidence="1" type="ORF">AN403_5109</name>
</gene>
<name>A0A0P8XKT6_PSEFL</name>
<evidence type="ECO:0008006" key="3">
    <source>
        <dbReference type="Google" id="ProtNLM"/>
    </source>
</evidence>
<dbReference type="Proteomes" id="UP000050349">
    <property type="component" value="Unassembled WGS sequence"/>
</dbReference>
<dbReference type="PATRIC" id="fig|294.162.peg.1272"/>
<evidence type="ECO:0000313" key="2">
    <source>
        <dbReference type="Proteomes" id="UP000050349"/>
    </source>
</evidence>
<comment type="caution">
    <text evidence="1">The sequence shown here is derived from an EMBL/GenBank/DDBJ whole genome shotgun (WGS) entry which is preliminary data.</text>
</comment>
<dbReference type="OrthoDB" id="7000645at2"/>
<proteinExistence type="predicted"/>
<organism evidence="1 2">
    <name type="scientific">Pseudomonas fluorescens</name>
    <dbReference type="NCBI Taxonomy" id="294"/>
    <lineage>
        <taxon>Bacteria</taxon>
        <taxon>Pseudomonadati</taxon>
        <taxon>Pseudomonadota</taxon>
        <taxon>Gammaproteobacteria</taxon>
        <taxon>Pseudomonadales</taxon>
        <taxon>Pseudomonadaceae</taxon>
        <taxon>Pseudomonas</taxon>
    </lineage>
</organism>
<dbReference type="AlphaFoldDB" id="A0A0P8XKT6"/>